<keyword evidence="3" id="KW-1185">Reference proteome</keyword>
<protein>
    <submittedName>
        <fullName evidence="2">Uncharacterized protein</fullName>
    </submittedName>
</protein>
<accession>A0ABR2R537</accession>
<dbReference type="Proteomes" id="UP001396334">
    <property type="component" value="Unassembled WGS sequence"/>
</dbReference>
<evidence type="ECO:0000256" key="1">
    <source>
        <dbReference type="SAM" id="MobiDB-lite"/>
    </source>
</evidence>
<feature type="compositionally biased region" description="Basic and acidic residues" evidence="1">
    <location>
        <begin position="106"/>
        <end position="117"/>
    </location>
</feature>
<name>A0ABR2R537_9ROSI</name>
<comment type="caution">
    <text evidence="2">The sequence shown here is derived from an EMBL/GenBank/DDBJ whole genome shotgun (WGS) entry which is preliminary data.</text>
</comment>
<sequence>MPAILVGPDILNSSKSYLSWHNLYDSPVHGWVFMVPMRKINSISSDGAYIKSLFIKEEGYFKRNEDFDSAEYLTSLVIVGQLQIEGLLSNVAKGKVGERVEDDNSDSERDQETYILK</sequence>
<gene>
    <name evidence="2" type="ORF">V6N11_074955</name>
</gene>
<feature type="region of interest" description="Disordered" evidence="1">
    <location>
        <begin position="98"/>
        <end position="117"/>
    </location>
</feature>
<organism evidence="2 3">
    <name type="scientific">Hibiscus sabdariffa</name>
    <name type="common">roselle</name>
    <dbReference type="NCBI Taxonomy" id="183260"/>
    <lineage>
        <taxon>Eukaryota</taxon>
        <taxon>Viridiplantae</taxon>
        <taxon>Streptophyta</taxon>
        <taxon>Embryophyta</taxon>
        <taxon>Tracheophyta</taxon>
        <taxon>Spermatophyta</taxon>
        <taxon>Magnoliopsida</taxon>
        <taxon>eudicotyledons</taxon>
        <taxon>Gunneridae</taxon>
        <taxon>Pentapetalae</taxon>
        <taxon>rosids</taxon>
        <taxon>malvids</taxon>
        <taxon>Malvales</taxon>
        <taxon>Malvaceae</taxon>
        <taxon>Malvoideae</taxon>
        <taxon>Hibiscus</taxon>
    </lineage>
</organism>
<reference evidence="2 3" key="1">
    <citation type="journal article" date="2024" name="G3 (Bethesda)">
        <title>Genome assembly of Hibiscus sabdariffa L. provides insights into metabolisms of medicinal natural products.</title>
        <authorList>
            <person name="Kim T."/>
        </authorList>
    </citation>
    <scope>NUCLEOTIDE SEQUENCE [LARGE SCALE GENOMIC DNA]</scope>
    <source>
        <strain evidence="2">TK-2024</strain>
        <tissue evidence="2">Old leaves</tissue>
    </source>
</reference>
<dbReference type="EMBL" id="JBBPBN010000026">
    <property type="protein sequence ID" value="KAK9008051.1"/>
    <property type="molecule type" value="Genomic_DNA"/>
</dbReference>
<proteinExistence type="predicted"/>
<evidence type="ECO:0000313" key="2">
    <source>
        <dbReference type="EMBL" id="KAK9008051.1"/>
    </source>
</evidence>
<evidence type="ECO:0000313" key="3">
    <source>
        <dbReference type="Proteomes" id="UP001396334"/>
    </source>
</evidence>